<dbReference type="InterPro" id="IPR025293">
    <property type="entry name" value="YfiR/HmsC-like"/>
</dbReference>
<gene>
    <name evidence="2" type="ORF">ENW48_04075</name>
</gene>
<keyword evidence="1" id="KW-0732">Signal</keyword>
<sequence length="177" mass="19197">MKVQNWWRALAVALLCLLGSGPAGGAVPEYELKAAFVYNFAKFVAWPPGALKPESEFLILGILDEDPEQAAFDALTGKKAQGRTLLVQKGKMADLKKCHLVFVSAGAHHLLKQALDTLQGLPVLTVTDEVEDPSGQGIINLVTSGGRVRFQVNVRQARRLGFKISSQLLQLAVHVNE</sequence>
<evidence type="ECO:0000256" key="1">
    <source>
        <dbReference type="SAM" id="SignalP"/>
    </source>
</evidence>
<dbReference type="Pfam" id="PF13689">
    <property type="entry name" value="DUF4154"/>
    <property type="match status" value="1"/>
</dbReference>
<feature type="signal peptide" evidence="1">
    <location>
        <begin position="1"/>
        <end position="25"/>
    </location>
</feature>
<accession>A0A7C5ELL7</accession>
<comment type="caution">
    <text evidence="2">The sequence shown here is derived from an EMBL/GenBank/DDBJ whole genome shotgun (WGS) entry which is preliminary data.</text>
</comment>
<feature type="chain" id="PRO_5027722890" evidence="1">
    <location>
        <begin position="26"/>
        <end position="177"/>
    </location>
</feature>
<proteinExistence type="predicted"/>
<evidence type="ECO:0000313" key="2">
    <source>
        <dbReference type="EMBL" id="HGZ11380.1"/>
    </source>
</evidence>
<protein>
    <submittedName>
        <fullName evidence="2">YfiR family protein</fullName>
    </submittedName>
</protein>
<reference evidence="2" key="1">
    <citation type="journal article" date="2020" name="mSystems">
        <title>Genome- and Community-Level Interaction Insights into Carbon Utilization and Element Cycling Functions of Hydrothermarchaeota in Hydrothermal Sediment.</title>
        <authorList>
            <person name="Zhou Z."/>
            <person name="Liu Y."/>
            <person name="Xu W."/>
            <person name="Pan J."/>
            <person name="Luo Z.H."/>
            <person name="Li M."/>
        </authorList>
    </citation>
    <scope>NUCLEOTIDE SEQUENCE [LARGE SCALE GENOMIC DNA]</scope>
    <source>
        <strain evidence="2">SpSt-853</strain>
    </source>
</reference>
<dbReference type="AlphaFoldDB" id="A0A7C5ELL7"/>
<organism evidence="2">
    <name type="scientific">Desulfobacca acetoxidans</name>
    <dbReference type="NCBI Taxonomy" id="60893"/>
    <lineage>
        <taxon>Bacteria</taxon>
        <taxon>Pseudomonadati</taxon>
        <taxon>Thermodesulfobacteriota</taxon>
        <taxon>Desulfobaccia</taxon>
        <taxon>Desulfobaccales</taxon>
        <taxon>Desulfobaccaceae</taxon>
        <taxon>Desulfobacca</taxon>
    </lineage>
</organism>
<dbReference type="EMBL" id="DTKJ01000028">
    <property type="protein sequence ID" value="HGZ11380.1"/>
    <property type="molecule type" value="Genomic_DNA"/>
</dbReference>
<name>A0A7C5ELL7_9BACT</name>